<protein>
    <submittedName>
        <fullName evidence="2">Uncharacterized protein</fullName>
    </submittedName>
</protein>
<sequence>MPGYKPTGKPACQLLFLEALAQHWPVPVTTVPPMTDPPETMQSPKSDFSMECILQEITAVGRRLEDMGTKISDLAAESMSIHNDIASFQNRVTIIDHRLSLVEDKLNSSCNSDHVPQGQNHGPRGDRDPRDNVCFFGIPERAEAAARSHGPHRYTDRELRMAPDFSRDTKERQREFLKLSPQCRQLDMKFGLFEPASMMVTKGGKSKDFLDPITPIPR</sequence>
<dbReference type="InterPro" id="IPR042566">
    <property type="entry name" value="L1_C"/>
</dbReference>
<accession>A0AAV7V9X5</accession>
<evidence type="ECO:0000313" key="3">
    <source>
        <dbReference type="Proteomes" id="UP001066276"/>
    </source>
</evidence>
<evidence type="ECO:0000256" key="1">
    <source>
        <dbReference type="SAM" id="MobiDB-lite"/>
    </source>
</evidence>
<feature type="compositionally biased region" description="Polar residues" evidence="1">
    <location>
        <begin position="108"/>
        <end position="120"/>
    </location>
</feature>
<dbReference type="EMBL" id="JANPWB010000003">
    <property type="protein sequence ID" value="KAJ1197676.1"/>
    <property type="molecule type" value="Genomic_DNA"/>
</dbReference>
<evidence type="ECO:0000313" key="2">
    <source>
        <dbReference type="EMBL" id="KAJ1197676.1"/>
    </source>
</evidence>
<dbReference type="AlphaFoldDB" id="A0AAV7V9X5"/>
<feature type="region of interest" description="Disordered" evidence="1">
    <location>
        <begin position="108"/>
        <end position="131"/>
    </location>
</feature>
<name>A0AAV7V9X5_PLEWA</name>
<gene>
    <name evidence="2" type="ORF">NDU88_001532</name>
</gene>
<dbReference type="Proteomes" id="UP001066276">
    <property type="component" value="Chromosome 2_1"/>
</dbReference>
<organism evidence="2 3">
    <name type="scientific">Pleurodeles waltl</name>
    <name type="common">Iberian ribbed newt</name>
    <dbReference type="NCBI Taxonomy" id="8319"/>
    <lineage>
        <taxon>Eukaryota</taxon>
        <taxon>Metazoa</taxon>
        <taxon>Chordata</taxon>
        <taxon>Craniata</taxon>
        <taxon>Vertebrata</taxon>
        <taxon>Euteleostomi</taxon>
        <taxon>Amphibia</taxon>
        <taxon>Batrachia</taxon>
        <taxon>Caudata</taxon>
        <taxon>Salamandroidea</taxon>
        <taxon>Salamandridae</taxon>
        <taxon>Pleurodelinae</taxon>
        <taxon>Pleurodeles</taxon>
    </lineage>
</organism>
<comment type="caution">
    <text evidence="2">The sequence shown here is derived from an EMBL/GenBank/DDBJ whole genome shotgun (WGS) entry which is preliminary data.</text>
</comment>
<keyword evidence="3" id="KW-1185">Reference proteome</keyword>
<dbReference type="Gene3D" id="3.30.250.20">
    <property type="entry name" value="L1 transposable element, C-terminal domain"/>
    <property type="match status" value="1"/>
</dbReference>
<proteinExistence type="predicted"/>
<reference evidence="2" key="1">
    <citation type="journal article" date="2022" name="bioRxiv">
        <title>Sequencing and chromosome-scale assembly of the giantPleurodeles waltlgenome.</title>
        <authorList>
            <person name="Brown T."/>
            <person name="Elewa A."/>
            <person name="Iarovenko S."/>
            <person name="Subramanian E."/>
            <person name="Araus A.J."/>
            <person name="Petzold A."/>
            <person name="Susuki M."/>
            <person name="Suzuki K.-i.T."/>
            <person name="Hayashi T."/>
            <person name="Toyoda A."/>
            <person name="Oliveira C."/>
            <person name="Osipova E."/>
            <person name="Leigh N.D."/>
            <person name="Simon A."/>
            <person name="Yun M.H."/>
        </authorList>
    </citation>
    <scope>NUCLEOTIDE SEQUENCE</scope>
    <source>
        <strain evidence="2">20211129_DDA</strain>
        <tissue evidence="2">Liver</tissue>
    </source>
</reference>